<dbReference type="GO" id="GO:0046103">
    <property type="term" value="P:inosine biosynthetic process"/>
    <property type="evidence" value="ECO:0007669"/>
    <property type="project" value="TreeGrafter"/>
</dbReference>
<evidence type="ECO:0000256" key="6">
    <source>
        <dbReference type="ARBA" id="ARBA00022833"/>
    </source>
</evidence>
<keyword evidence="9" id="KW-1185">Reference proteome</keyword>
<dbReference type="SUPFAM" id="SSF51556">
    <property type="entry name" value="Metallo-dependent hydrolases"/>
    <property type="match status" value="1"/>
</dbReference>
<dbReference type="AlphaFoldDB" id="A0A6V8SC99"/>
<dbReference type="NCBIfam" id="TIGR01430">
    <property type="entry name" value="aden_deam"/>
    <property type="match status" value="1"/>
</dbReference>
<dbReference type="GO" id="GO:0043103">
    <property type="term" value="P:hypoxanthine salvage"/>
    <property type="evidence" value="ECO:0007669"/>
    <property type="project" value="TreeGrafter"/>
</dbReference>
<keyword evidence="5" id="KW-0378">Hydrolase</keyword>
<dbReference type="GO" id="GO:0004000">
    <property type="term" value="F:adenosine deaminase activity"/>
    <property type="evidence" value="ECO:0007669"/>
    <property type="project" value="TreeGrafter"/>
</dbReference>
<dbReference type="InterPro" id="IPR006330">
    <property type="entry name" value="Ado/ade_deaminase"/>
</dbReference>
<dbReference type="GO" id="GO:0006154">
    <property type="term" value="P:adenosine catabolic process"/>
    <property type="evidence" value="ECO:0007669"/>
    <property type="project" value="TreeGrafter"/>
</dbReference>
<dbReference type="Gene3D" id="3.20.20.140">
    <property type="entry name" value="Metal-dependent hydrolases"/>
    <property type="match status" value="1"/>
</dbReference>
<evidence type="ECO:0000256" key="4">
    <source>
        <dbReference type="ARBA" id="ARBA00022723"/>
    </source>
</evidence>
<reference evidence="8 9" key="1">
    <citation type="submission" date="2020-07" db="EMBL/GenBank/DDBJ databases">
        <title>A new beta-1,3-glucan-decomposing anaerobic bacterium isolated from anoxic soil subjected to biological soil disinfestation.</title>
        <authorList>
            <person name="Ueki A."/>
            <person name="Tonouchi A."/>
        </authorList>
    </citation>
    <scope>NUCLEOTIDE SEQUENCE [LARGE SCALE GENOMIC DNA]</scope>
    <source>
        <strain evidence="8 9">TW1</strain>
    </source>
</reference>
<dbReference type="EMBL" id="BLZR01000001">
    <property type="protein sequence ID" value="GFP74874.1"/>
    <property type="molecule type" value="Genomic_DNA"/>
</dbReference>
<evidence type="ECO:0000313" key="8">
    <source>
        <dbReference type="EMBL" id="GFP74874.1"/>
    </source>
</evidence>
<dbReference type="GO" id="GO:0046872">
    <property type="term" value="F:metal ion binding"/>
    <property type="evidence" value="ECO:0007669"/>
    <property type="project" value="UniProtKB-KW"/>
</dbReference>
<comment type="cofactor">
    <cofactor evidence="1">
        <name>Zn(2+)</name>
        <dbReference type="ChEBI" id="CHEBI:29105"/>
    </cofactor>
</comment>
<evidence type="ECO:0000256" key="1">
    <source>
        <dbReference type="ARBA" id="ARBA00001947"/>
    </source>
</evidence>
<evidence type="ECO:0000256" key="3">
    <source>
        <dbReference type="ARBA" id="ARBA00012784"/>
    </source>
</evidence>
<keyword evidence="6" id="KW-0862">Zinc</keyword>
<protein>
    <recommendedName>
        <fullName evidence="3">adenosine deaminase</fullName>
        <ecNumber evidence="3">3.5.4.4</ecNumber>
    </recommendedName>
</protein>
<gene>
    <name evidence="8" type="ORF">bsdtw1_00936</name>
</gene>
<proteinExistence type="inferred from homology"/>
<organism evidence="8 9">
    <name type="scientific">Clostridium fungisolvens</name>
    <dbReference type="NCBI Taxonomy" id="1604897"/>
    <lineage>
        <taxon>Bacteria</taxon>
        <taxon>Bacillati</taxon>
        <taxon>Bacillota</taxon>
        <taxon>Clostridia</taxon>
        <taxon>Eubacteriales</taxon>
        <taxon>Clostridiaceae</taxon>
        <taxon>Clostridium</taxon>
    </lineage>
</organism>
<evidence type="ECO:0000313" key="9">
    <source>
        <dbReference type="Proteomes" id="UP000580568"/>
    </source>
</evidence>
<dbReference type="InterPro" id="IPR001365">
    <property type="entry name" value="A_deaminase_dom"/>
</dbReference>
<dbReference type="Proteomes" id="UP000580568">
    <property type="component" value="Unassembled WGS sequence"/>
</dbReference>
<accession>A0A6V8SC99</accession>
<evidence type="ECO:0000259" key="7">
    <source>
        <dbReference type="Pfam" id="PF00962"/>
    </source>
</evidence>
<dbReference type="PANTHER" id="PTHR11409">
    <property type="entry name" value="ADENOSINE DEAMINASE"/>
    <property type="match status" value="1"/>
</dbReference>
<dbReference type="PANTHER" id="PTHR11409:SF43">
    <property type="entry name" value="ADENOSINE DEAMINASE"/>
    <property type="match status" value="1"/>
</dbReference>
<feature type="domain" description="Adenosine deaminase" evidence="7">
    <location>
        <begin position="10"/>
        <end position="332"/>
    </location>
</feature>
<dbReference type="GO" id="GO:0005829">
    <property type="term" value="C:cytosol"/>
    <property type="evidence" value="ECO:0007669"/>
    <property type="project" value="TreeGrafter"/>
</dbReference>
<dbReference type="RefSeq" id="WP_183276410.1">
    <property type="nucleotide sequence ID" value="NZ_BLZR01000001.1"/>
</dbReference>
<comment type="similarity">
    <text evidence="2">Belongs to the metallo-dependent hydrolases superfamily. Adenosine and AMP deaminases family.</text>
</comment>
<comment type="caution">
    <text evidence="8">The sequence shown here is derived from an EMBL/GenBank/DDBJ whole genome shotgun (WGS) entry which is preliminary data.</text>
</comment>
<name>A0A6V8SC99_9CLOT</name>
<dbReference type="EC" id="3.5.4.4" evidence="3"/>
<dbReference type="Pfam" id="PF00962">
    <property type="entry name" value="A_deaminase"/>
    <property type="match status" value="1"/>
</dbReference>
<sequence>MELEKLLSLPKIHLHCHLDGSVRPDTMLQLMKQDGYIEKDKKEEFINQIAVLDKTVSLEAYLKKFEIPISLMQSKENLKRIAYELIEDCNTENIKYIEIRFAPCFHGKNGLSMEEVIQAVLDGANEGKDKFDVEFNLIICLLRHESYEINEQQLYAAKKFLGNKVVAIDLAGDEQKYPADQFVKLFDKAKSLGFHITIHAGETGNFENIDKSIELLHAERIGHGTAAIQSEKTMSILLNKNITLEVCVTSNYNTGIIDRIIDHPIYKYIKKNLIVTVNTDNNTVSNTTLTNEYIKIINNFKLSDLEVIHTIENAINFAFCDECIKNKLRKKLLDIGIKKSYGD</sequence>
<dbReference type="InterPro" id="IPR032466">
    <property type="entry name" value="Metal_Hydrolase"/>
</dbReference>
<evidence type="ECO:0000256" key="2">
    <source>
        <dbReference type="ARBA" id="ARBA00006676"/>
    </source>
</evidence>
<evidence type="ECO:0000256" key="5">
    <source>
        <dbReference type="ARBA" id="ARBA00022801"/>
    </source>
</evidence>
<keyword evidence="4" id="KW-0479">Metal-binding</keyword>